<feature type="transmembrane region" description="Helical" evidence="1">
    <location>
        <begin position="6"/>
        <end position="26"/>
    </location>
</feature>
<evidence type="ECO:0000313" key="4">
    <source>
        <dbReference type="Proteomes" id="UP000679691"/>
    </source>
</evidence>
<evidence type="ECO:0000313" key="3">
    <source>
        <dbReference type="EMBL" id="MBP3942606.1"/>
    </source>
</evidence>
<evidence type="ECO:0000256" key="1">
    <source>
        <dbReference type="SAM" id="Phobius"/>
    </source>
</evidence>
<keyword evidence="1" id="KW-1133">Transmembrane helix</keyword>
<feature type="transmembrane region" description="Helical" evidence="1">
    <location>
        <begin position="115"/>
        <end position="132"/>
    </location>
</feature>
<keyword evidence="3" id="KW-0645">Protease</keyword>
<keyword evidence="4" id="KW-1185">Reference proteome</keyword>
<keyword evidence="1" id="KW-0472">Membrane</keyword>
<gene>
    <name evidence="3" type="ORF">J5U18_03340</name>
</gene>
<keyword evidence="1" id="KW-0812">Transmembrane</keyword>
<dbReference type="InterPro" id="IPR003675">
    <property type="entry name" value="Rce1/LyrA-like_dom"/>
</dbReference>
<dbReference type="Pfam" id="PF02517">
    <property type="entry name" value="Rce1-like"/>
    <property type="match status" value="1"/>
</dbReference>
<evidence type="ECO:0000259" key="2">
    <source>
        <dbReference type="Pfam" id="PF02517"/>
    </source>
</evidence>
<dbReference type="GO" id="GO:0008237">
    <property type="term" value="F:metallopeptidase activity"/>
    <property type="evidence" value="ECO:0007669"/>
    <property type="project" value="UniProtKB-KW"/>
</dbReference>
<dbReference type="Proteomes" id="UP000679691">
    <property type="component" value="Unassembled WGS sequence"/>
</dbReference>
<dbReference type="InterPro" id="IPR052710">
    <property type="entry name" value="CAAX_protease"/>
</dbReference>
<keyword evidence="3" id="KW-0378">Hydrolase</keyword>
<proteinExistence type="predicted"/>
<feature type="transmembrane region" description="Helical" evidence="1">
    <location>
        <begin position="81"/>
        <end position="103"/>
    </location>
</feature>
<organism evidence="3 4">
    <name type="scientific">Rhinopithecimicrobium faecis</name>
    <dbReference type="NCBI Taxonomy" id="2820698"/>
    <lineage>
        <taxon>Bacteria</taxon>
        <taxon>Pseudomonadati</taxon>
        <taxon>Bacteroidota</taxon>
        <taxon>Sphingobacteriia</taxon>
        <taxon>Sphingobacteriales</taxon>
        <taxon>Sphingobacteriaceae</taxon>
        <taxon>Rhinopithecimicrobium</taxon>
    </lineage>
</organism>
<accession>A0A8T4H931</accession>
<keyword evidence="3" id="KW-0482">Metalloprotease</keyword>
<protein>
    <submittedName>
        <fullName evidence="3">CPBP family intramembrane metalloprotease</fullName>
    </submittedName>
</protein>
<dbReference type="EMBL" id="JAGKSB010000003">
    <property type="protein sequence ID" value="MBP3942606.1"/>
    <property type="molecule type" value="Genomic_DNA"/>
</dbReference>
<dbReference type="AlphaFoldDB" id="A0A8T4H931"/>
<dbReference type="RefSeq" id="WP_353546089.1">
    <property type="nucleotide sequence ID" value="NZ_JAGKSB010000003.1"/>
</dbReference>
<dbReference type="GO" id="GO:0004175">
    <property type="term" value="F:endopeptidase activity"/>
    <property type="evidence" value="ECO:0007669"/>
    <property type="project" value="UniProtKB-ARBA"/>
</dbReference>
<comment type="caution">
    <text evidence="3">The sequence shown here is derived from an EMBL/GenBank/DDBJ whole genome shotgun (WGS) entry which is preliminary data.</text>
</comment>
<name>A0A8T4H931_9SPHI</name>
<reference evidence="3" key="1">
    <citation type="submission" date="2021-03" db="EMBL/GenBank/DDBJ databases">
        <authorList>
            <person name="Lu T."/>
            <person name="Wang Q."/>
            <person name="Han X."/>
        </authorList>
    </citation>
    <scope>NUCLEOTIDE SEQUENCE</scope>
    <source>
        <strain evidence="3">WQ 2009</strain>
    </source>
</reference>
<dbReference type="PANTHER" id="PTHR36435">
    <property type="entry name" value="SLR1288 PROTEIN"/>
    <property type="match status" value="1"/>
</dbReference>
<dbReference type="GO" id="GO:0080120">
    <property type="term" value="P:CAAX-box protein maturation"/>
    <property type="evidence" value="ECO:0007669"/>
    <property type="project" value="UniProtKB-ARBA"/>
</dbReference>
<dbReference type="PANTHER" id="PTHR36435:SF1">
    <property type="entry name" value="CAAX AMINO TERMINAL PROTEASE FAMILY PROTEIN"/>
    <property type="match status" value="1"/>
</dbReference>
<feature type="transmembrane region" description="Helical" evidence="1">
    <location>
        <begin position="47"/>
        <end position="75"/>
    </location>
</feature>
<sequence>MINSSLSFQVVIGAIFFAPFFEEIIFRKYLLSGLSERISPIKAIIITSILFTIIHINAIQLFSAFVLSLFFSYHFLNYRNIAAVIFLHMMSNLITLLIGHLKLDYPYINLFYEKYYFLLFISGAIVICFLIKKYRKNLLLHL</sequence>
<feature type="domain" description="CAAX prenyl protease 2/Lysostaphin resistance protein A-like" evidence="2">
    <location>
        <begin position="8"/>
        <end position="94"/>
    </location>
</feature>